<evidence type="ECO:0008006" key="4">
    <source>
        <dbReference type="Google" id="ProtNLM"/>
    </source>
</evidence>
<sequence length="288" mass="31774">MENLSLYGDEEAELVLEQLVRSELDGDPKLSLEGRAYPAAPQSPIPPVATVAPLVPPTDKWLKRVIKVFDLMKLTNADRVDNIHGLLQGKADSWFNGIRRKNGADLTWDRFVIEFCQEYLIESYRKGKQDAFFRERPAKRGGSSSKSITNFGGSGRVSYMSTGQQPAQFQASQGSVVQSVGSSFGVQRQRQGQGDNSGFEQKKRTFPQCATCGKYHDGECRRFDRGCFERGAPGHFKRDCPLLVTKDSGSGYGSVTPQNPQIGTAPTRGKPITRPSESKTRGNFISSV</sequence>
<dbReference type="AlphaFoldDB" id="A0A6A6LQ10"/>
<dbReference type="Proteomes" id="UP000467840">
    <property type="component" value="Chromosome 16"/>
</dbReference>
<protein>
    <recommendedName>
        <fullName evidence="4">CCHC-type domain-containing protein</fullName>
    </recommendedName>
</protein>
<accession>A0A6A6LQ10</accession>
<organism evidence="2 3">
    <name type="scientific">Hevea brasiliensis</name>
    <name type="common">Para rubber tree</name>
    <name type="synonym">Siphonia brasiliensis</name>
    <dbReference type="NCBI Taxonomy" id="3981"/>
    <lineage>
        <taxon>Eukaryota</taxon>
        <taxon>Viridiplantae</taxon>
        <taxon>Streptophyta</taxon>
        <taxon>Embryophyta</taxon>
        <taxon>Tracheophyta</taxon>
        <taxon>Spermatophyta</taxon>
        <taxon>Magnoliopsida</taxon>
        <taxon>eudicotyledons</taxon>
        <taxon>Gunneridae</taxon>
        <taxon>Pentapetalae</taxon>
        <taxon>rosids</taxon>
        <taxon>fabids</taxon>
        <taxon>Malpighiales</taxon>
        <taxon>Euphorbiaceae</taxon>
        <taxon>Crotonoideae</taxon>
        <taxon>Micrandreae</taxon>
        <taxon>Hevea</taxon>
    </lineage>
</organism>
<gene>
    <name evidence="2" type="ORF">GH714_014062</name>
</gene>
<keyword evidence="3" id="KW-1185">Reference proteome</keyword>
<comment type="caution">
    <text evidence="2">The sequence shown here is derived from an EMBL/GenBank/DDBJ whole genome shotgun (WGS) entry which is preliminary data.</text>
</comment>
<reference evidence="2 3" key="1">
    <citation type="journal article" date="2020" name="Mol. Plant">
        <title>The Chromosome-Based Rubber Tree Genome Provides New Insights into Spurge Genome Evolution and Rubber Biosynthesis.</title>
        <authorList>
            <person name="Liu J."/>
            <person name="Shi C."/>
            <person name="Shi C.C."/>
            <person name="Li W."/>
            <person name="Zhang Q.J."/>
            <person name="Zhang Y."/>
            <person name="Li K."/>
            <person name="Lu H.F."/>
            <person name="Shi C."/>
            <person name="Zhu S.T."/>
            <person name="Xiao Z.Y."/>
            <person name="Nan H."/>
            <person name="Yue Y."/>
            <person name="Zhu X.G."/>
            <person name="Wu Y."/>
            <person name="Hong X.N."/>
            <person name="Fan G.Y."/>
            <person name="Tong Y."/>
            <person name="Zhang D."/>
            <person name="Mao C.L."/>
            <person name="Liu Y.L."/>
            <person name="Hao S.J."/>
            <person name="Liu W.Q."/>
            <person name="Lv M.Q."/>
            <person name="Zhang H.B."/>
            <person name="Liu Y."/>
            <person name="Hu-Tang G.R."/>
            <person name="Wang J.P."/>
            <person name="Wang J.H."/>
            <person name="Sun Y.H."/>
            <person name="Ni S.B."/>
            <person name="Chen W.B."/>
            <person name="Zhang X.C."/>
            <person name="Jiao Y.N."/>
            <person name="Eichler E.E."/>
            <person name="Li G.H."/>
            <person name="Liu X."/>
            <person name="Gao L.Z."/>
        </authorList>
    </citation>
    <scope>NUCLEOTIDE SEQUENCE [LARGE SCALE GENOMIC DNA]</scope>
    <source>
        <strain evidence="3">cv. GT1</strain>
        <tissue evidence="2">Leaf</tissue>
    </source>
</reference>
<feature type="compositionally biased region" description="Polar residues" evidence="1">
    <location>
        <begin position="253"/>
        <end position="264"/>
    </location>
</feature>
<evidence type="ECO:0000313" key="3">
    <source>
        <dbReference type="Proteomes" id="UP000467840"/>
    </source>
</evidence>
<proteinExistence type="predicted"/>
<evidence type="ECO:0000256" key="1">
    <source>
        <dbReference type="SAM" id="MobiDB-lite"/>
    </source>
</evidence>
<dbReference type="EMBL" id="JAAGAX010000009">
    <property type="protein sequence ID" value="KAF2303134.1"/>
    <property type="molecule type" value="Genomic_DNA"/>
</dbReference>
<feature type="region of interest" description="Disordered" evidence="1">
    <location>
        <begin position="251"/>
        <end position="288"/>
    </location>
</feature>
<evidence type="ECO:0000313" key="2">
    <source>
        <dbReference type="EMBL" id="KAF2303134.1"/>
    </source>
</evidence>
<name>A0A6A6LQ10_HEVBR</name>